<dbReference type="EMBL" id="CAJOBP010082337">
    <property type="protein sequence ID" value="CAF4918951.1"/>
    <property type="molecule type" value="Genomic_DNA"/>
</dbReference>
<feature type="domain" description="Serine-threonine/tyrosine-protein kinase catalytic" evidence="1">
    <location>
        <begin position="2"/>
        <end position="31"/>
    </location>
</feature>
<evidence type="ECO:0000259" key="1">
    <source>
        <dbReference type="Pfam" id="PF07714"/>
    </source>
</evidence>
<name>A0A821W6D0_9BILA</name>
<evidence type="ECO:0000313" key="4">
    <source>
        <dbReference type="Proteomes" id="UP000663873"/>
    </source>
</evidence>
<gene>
    <name evidence="2" type="ORF">UJA718_LOCUS46328</name>
    <name evidence="3" type="ORF">UJA718_LOCUS47975</name>
</gene>
<dbReference type="Pfam" id="PF07714">
    <property type="entry name" value="PK_Tyr_Ser-Thr"/>
    <property type="match status" value="1"/>
</dbReference>
<comment type="caution">
    <text evidence="2">The sequence shown here is derived from an EMBL/GenBank/DDBJ whole genome shotgun (WGS) entry which is preliminary data.</text>
</comment>
<keyword evidence="4" id="KW-1185">Reference proteome</keyword>
<dbReference type="InterPro" id="IPR011009">
    <property type="entry name" value="Kinase-like_dom_sf"/>
</dbReference>
<feature type="non-terminal residue" evidence="2">
    <location>
        <position position="1"/>
    </location>
</feature>
<proteinExistence type="predicted"/>
<dbReference type="Gene3D" id="1.10.510.10">
    <property type="entry name" value="Transferase(Phosphotransferase) domain 1"/>
    <property type="match status" value="1"/>
</dbReference>
<dbReference type="SUPFAM" id="SSF56112">
    <property type="entry name" value="Protein kinase-like (PK-like)"/>
    <property type="match status" value="1"/>
</dbReference>
<sequence length="48" mass="5726">GCPDVLYKLMLICWNEEYLERPKFTDIVQQLTQFIQVPSRLLSLAKQR</sequence>
<dbReference type="Proteomes" id="UP000663873">
    <property type="component" value="Unassembled WGS sequence"/>
</dbReference>
<evidence type="ECO:0000313" key="3">
    <source>
        <dbReference type="EMBL" id="CAF4955636.1"/>
    </source>
</evidence>
<dbReference type="EMBL" id="CAJOBP010093714">
    <property type="protein sequence ID" value="CAF4955636.1"/>
    <property type="molecule type" value="Genomic_DNA"/>
</dbReference>
<reference evidence="2" key="1">
    <citation type="submission" date="2021-02" db="EMBL/GenBank/DDBJ databases">
        <authorList>
            <person name="Nowell W R."/>
        </authorList>
    </citation>
    <scope>NUCLEOTIDE SEQUENCE</scope>
</reference>
<evidence type="ECO:0000313" key="2">
    <source>
        <dbReference type="EMBL" id="CAF4918951.1"/>
    </source>
</evidence>
<dbReference type="AlphaFoldDB" id="A0A821W6D0"/>
<organism evidence="2 4">
    <name type="scientific">Rotaria socialis</name>
    <dbReference type="NCBI Taxonomy" id="392032"/>
    <lineage>
        <taxon>Eukaryota</taxon>
        <taxon>Metazoa</taxon>
        <taxon>Spiralia</taxon>
        <taxon>Gnathifera</taxon>
        <taxon>Rotifera</taxon>
        <taxon>Eurotatoria</taxon>
        <taxon>Bdelloidea</taxon>
        <taxon>Philodinida</taxon>
        <taxon>Philodinidae</taxon>
        <taxon>Rotaria</taxon>
    </lineage>
</organism>
<dbReference type="GO" id="GO:0004672">
    <property type="term" value="F:protein kinase activity"/>
    <property type="evidence" value="ECO:0007669"/>
    <property type="project" value="InterPro"/>
</dbReference>
<dbReference type="InterPro" id="IPR001245">
    <property type="entry name" value="Ser-Thr/Tyr_kinase_cat_dom"/>
</dbReference>
<accession>A0A821W6D0</accession>
<protein>
    <recommendedName>
        <fullName evidence="1">Serine-threonine/tyrosine-protein kinase catalytic domain-containing protein</fullName>
    </recommendedName>
</protein>